<proteinExistence type="inferred from homology"/>
<dbReference type="GO" id="GO:0044780">
    <property type="term" value="P:bacterial-type flagellum assembly"/>
    <property type="evidence" value="ECO:0007669"/>
    <property type="project" value="InterPro"/>
</dbReference>
<feature type="transmembrane region" description="Helical" evidence="13">
    <location>
        <begin position="32"/>
        <end position="52"/>
    </location>
</feature>
<keyword evidence="11 13" id="KW-1006">Bacterial flagellum protein export</keyword>
<evidence type="ECO:0000256" key="13">
    <source>
        <dbReference type="RuleBase" id="RU364091"/>
    </source>
</evidence>
<comment type="subcellular location">
    <subcellularLocation>
        <location evidence="1">Cell membrane</location>
        <topology evidence="1">Multi-pass membrane protein</topology>
    </subcellularLocation>
</comment>
<evidence type="ECO:0000256" key="6">
    <source>
        <dbReference type="ARBA" id="ARBA00022692"/>
    </source>
</evidence>
<dbReference type="PANTHER" id="PTHR30531:SF12">
    <property type="entry name" value="FLAGELLAR BIOSYNTHETIC PROTEIN FLHB"/>
    <property type="match status" value="1"/>
</dbReference>
<keyword evidence="15" id="KW-0282">Flagellum</keyword>
<evidence type="ECO:0000256" key="11">
    <source>
        <dbReference type="ARBA" id="ARBA00023225"/>
    </source>
</evidence>
<keyword evidence="7 13" id="KW-1005">Bacterial flagellum biogenesis</keyword>
<protein>
    <recommendedName>
        <fullName evidence="3 13">Flagellar biosynthetic protein FlhB</fullName>
    </recommendedName>
</protein>
<comment type="caution">
    <text evidence="15">The sequence shown here is derived from an EMBL/GenBank/DDBJ whole genome shotgun (WGS) entry which is preliminary data.</text>
</comment>
<organism evidence="15 16">
    <name type="scientific">Mangrovibacter phragmitis</name>
    <dbReference type="NCBI Taxonomy" id="1691903"/>
    <lineage>
        <taxon>Bacteria</taxon>
        <taxon>Pseudomonadati</taxon>
        <taxon>Pseudomonadota</taxon>
        <taxon>Gammaproteobacteria</taxon>
        <taxon>Enterobacterales</taxon>
        <taxon>Enterobacteriaceae</taxon>
        <taxon>Mangrovibacter</taxon>
    </lineage>
</organism>
<dbReference type="NCBIfam" id="TIGR00328">
    <property type="entry name" value="flhB"/>
    <property type="match status" value="1"/>
</dbReference>
<dbReference type="Proteomes" id="UP000078225">
    <property type="component" value="Unassembled WGS sequence"/>
</dbReference>
<evidence type="ECO:0000256" key="8">
    <source>
        <dbReference type="ARBA" id="ARBA00022927"/>
    </source>
</evidence>
<feature type="region of interest" description="Disordered" evidence="14">
    <location>
        <begin position="1"/>
        <end position="29"/>
    </location>
</feature>
<dbReference type="SUPFAM" id="SSF160544">
    <property type="entry name" value="EscU C-terminal domain-like"/>
    <property type="match status" value="1"/>
</dbReference>
<evidence type="ECO:0000256" key="7">
    <source>
        <dbReference type="ARBA" id="ARBA00022795"/>
    </source>
</evidence>
<evidence type="ECO:0000313" key="15">
    <source>
        <dbReference type="EMBL" id="OAT76904.1"/>
    </source>
</evidence>
<evidence type="ECO:0000256" key="4">
    <source>
        <dbReference type="ARBA" id="ARBA00022448"/>
    </source>
</evidence>
<feature type="transmembrane region" description="Helical" evidence="13">
    <location>
        <begin position="86"/>
        <end position="114"/>
    </location>
</feature>
<evidence type="ECO:0000256" key="10">
    <source>
        <dbReference type="ARBA" id="ARBA00023136"/>
    </source>
</evidence>
<evidence type="ECO:0000256" key="14">
    <source>
        <dbReference type="SAM" id="MobiDB-lite"/>
    </source>
</evidence>
<feature type="transmembrane region" description="Helical" evidence="13">
    <location>
        <begin position="146"/>
        <end position="165"/>
    </location>
</feature>
<dbReference type="RefSeq" id="WP_064597352.1">
    <property type="nucleotide sequence ID" value="NZ_CP134782.1"/>
</dbReference>
<keyword evidence="16" id="KW-1185">Reference proteome</keyword>
<dbReference type="PANTHER" id="PTHR30531">
    <property type="entry name" value="FLAGELLAR BIOSYNTHETIC PROTEIN FLHB"/>
    <property type="match status" value="1"/>
</dbReference>
<evidence type="ECO:0000256" key="9">
    <source>
        <dbReference type="ARBA" id="ARBA00022989"/>
    </source>
</evidence>
<keyword evidence="8 13" id="KW-0653">Protein transport</keyword>
<dbReference type="AlphaFoldDB" id="A0A1B7L3C3"/>
<evidence type="ECO:0000256" key="5">
    <source>
        <dbReference type="ARBA" id="ARBA00022475"/>
    </source>
</evidence>
<dbReference type="GO" id="GO:0009306">
    <property type="term" value="P:protein secretion"/>
    <property type="evidence" value="ECO:0007669"/>
    <property type="project" value="InterPro"/>
</dbReference>
<dbReference type="Gene3D" id="3.40.1690.10">
    <property type="entry name" value="secretion proteins EscU"/>
    <property type="match status" value="1"/>
</dbReference>
<accession>A0A1B7L3C3</accession>
<keyword evidence="15" id="KW-0969">Cilium</keyword>
<dbReference type="Pfam" id="PF01312">
    <property type="entry name" value="Bac_export_2"/>
    <property type="match status" value="1"/>
</dbReference>
<dbReference type="InterPro" id="IPR006135">
    <property type="entry name" value="T3SS_substrate_exporter"/>
</dbReference>
<name>A0A1B7L3C3_9ENTR</name>
<dbReference type="OrthoDB" id="9807950at2"/>
<reference evidence="16" key="1">
    <citation type="submission" date="2016-05" db="EMBL/GenBank/DDBJ databases">
        <authorList>
            <person name="Behera P."/>
            <person name="Vaishampayan P."/>
            <person name="Singh N."/>
            <person name="Raina V."/>
            <person name="Suar M."/>
            <person name="Pattnaik A."/>
            <person name="Rastogi G."/>
        </authorList>
    </citation>
    <scope>NUCLEOTIDE SEQUENCE [LARGE SCALE GENOMIC DNA]</scope>
    <source>
        <strain evidence="16">MP23</strain>
    </source>
</reference>
<dbReference type="PRINTS" id="PR00950">
    <property type="entry name" value="TYPE3IMSPROT"/>
</dbReference>
<sequence length="377" mass="42045">MSSSSGDKSEKPTPGKLRKAREKGDLPRSKDMTTAAGLVASFVVISACLPWYRSLVGESFAAIESLAGQTHDPAALKQFAQVNIWVLLRVIFSLLPIPLVCMAASLVPGGWNVALSKLKPDFKKLSPMSGIKRIFAASHLSDVGKMILKCAIILGVIYAMVLSEMDNLLHLQRLYLLQGIQRGFAILYSVLVWFIAVMVVFAVLDIPLSKFLFTKKMKMTKQEVKEEHKNNDGNPQIKGRIRQLQRQMAMGQMRRTVPTADVVITNPTHFAVALKYDPEKAQAPWIVAKGADDIARVIRELAQENQVEIVEFPPLARAVYYTTKVNQQIPATLYRAIAHVLTYVMQIKAWRAGQATQPYLNRQISLPKEVLQSYGEQ</sequence>
<keyword evidence="5 13" id="KW-1003">Cell membrane</keyword>
<keyword evidence="4 13" id="KW-0813">Transport</keyword>
<gene>
    <name evidence="13" type="primary">flhB</name>
    <name evidence="15" type="ORF">A9B99_06200</name>
</gene>
<dbReference type="FunFam" id="3.40.1690.10:FF:000001">
    <property type="entry name" value="Flagellar biosynthetic protein FlhB"/>
    <property type="match status" value="1"/>
</dbReference>
<keyword evidence="9 13" id="KW-1133">Transmembrane helix</keyword>
<comment type="similarity">
    <text evidence="2 13">Belongs to the type III secretion exporter family.</text>
</comment>
<evidence type="ECO:0000256" key="1">
    <source>
        <dbReference type="ARBA" id="ARBA00004651"/>
    </source>
</evidence>
<comment type="function">
    <text evidence="12 13">Required for formation of the rod structure in the basal body of the flagellar apparatus. Together with FliI and FliH, may constitute the export apparatus of flagellin.</text>
</comment>
<dbReference type="InterPro" id="IPR029025">
    <property type="entry name" value="T3SS_substrate_exporter_C"/>
</dbReference>
<dbReference type="EMBL" id="LYRP01000012">
    <property type="protein sequence ID" value="OAT76904.1"/>
    <property type="molecule type" value="Genomic_DNA"/>
</dbReference>
<dbReference type="STRING" id="1691903.A9B99_06200"/>
<dbReference type="InterPro" id="IPR006136">
    <property type="entry name" value="FlhB"/>
</dbReference>
<feature type="transmembrane region" description="Helical" evidence="13">
    <location>
        <begin position="185"/>
        <end position="208"/>
    </location>
</feature>
<evidence type="ECO:0000313" key="16">
    <source>
        <dbReference type="Proteomes" id="UP000078225"/>
    </source>
</evidence>
<evidence type="ECO:0000256" key="3">
    <source>
        <dbReference type="ARBA" id="ARBA00021622"/>
    </source>
</evidence>
<keyword evidence="10 13" id="KW-0472">Membrane</keyword>
<evidence type="ECO:0000256" key="12">
    <source>
        <dbReference type="ARBA" id="ARBA00025078"/>
    </source>
</evidence>
<keyword evidence="15" id="KW-0966">Cell projection</keyword>
<evidence type="ECO:0000256" key="2">
    <source>
        <dbReference type="ARBA" id="ARBA00010690"/>
    </source>
</evidence>
<keyword evidence="6 13" id="KW-0812">Transmembrane</keyword>
<dbReference type="GO" id="GO:0005886">
    <property type="term" value="C:plasma membrane"/>
    <property type="evidence" value="ECO:0007669"/>
    <property type="project" value="UniProtKB-SubCell"/>
</dbReference>